<evidence type="ECO:0000256" key="1">
    <source>
        <dbReference type="SAM" id="Phobius"/>
    </source>
</evidence>
<feature type="transmembrane region" description="Helical" evidence="1">
    <location>
        <begin position="71"/>
        <end position="92"/>
    </location>
</feature>
<name>A0A916UN87_9BURK</name>
<keyword evidence="1" id="KW-0812">Transmembrane</keyword>
<protein>
    <recommendedName>
        <fullName evidence="4">Phage holin family protein</fullName>
    </recommendedName>
</protein>
<gene>
    <name evidence="2" type="ORF">GCM10011396_28410</name>
</gene>
<proteinExistence type="predicted"/>
<dbReference type="AlphaFoldDB" id="A0A916UN87"/>
<comment type="caution">
    <text evidence="2">The sequence shown here is derived from an EMBL/GenBank/DDBJ whole genome shotgun (WGS) entry which is preliminary data.</text>
</comment>
<dbReference type="Proteomes" id="UP000637423">
    <property type="component" value="Unassembled WGS sequence"/>
</dbReference>
<keyword evidence="1" id="KW-0472">Membrane</keyword>
<sequence>MAIFESIGRLATTLLDILHTRLELVSVEVEEELARYATYLVVVLIAMFCAGIAVLIGILLIIALFWDSYRFQVLLALIVVFAGSAAGLGLWLRQAIRSKPRLFAHTLAELGKDKSMLRPGDAASTQPVAGD</sequence>
<reference evidence="2" key="2">
    <citation type="submission" date="2020-09" db="EMBL/GenBank/DDBJ databases">
        <authorList>
            <person name="Sun Q."/>
            <person name="Zhou Y."/>
        </authorList>
    </citation>
    <scope>NUCLEOTIDE SEQUENCE</scope>
    <source>
        <strain evidence="2">CGMCC 1.10998</strain>
    </source>
</reference>
<reference evidence="2" key="1">
    <citation type="journal article" date="2014" name="Int. J. Syst. Evol. Microbiol.">
        <title>Complete genome sequence of Corynebacterium casei LMG S-19264T (=DSM 44701T), isolated from a smear-ripened cheese.</title>
        <authorList>
            <consortium name="US DOE Joint Genome Institute (JGI-PGF)"/>
            <person name="Walter F."/>
            <person name="Albersmeier A."/>
            <person name="Kalinowski J."/>
            <person name="Ruckert C."/>
        </authorList>
    </citation>
    <scope>NUCLEOTIDE SEQUENCE</scope>
    <source>
        <strain evidence="2">CGMCC 1.10998</strain>
    </source>
</reference>
<evidence type="ECO:0008006" key="4">
    <source>
        <dbReference type="Google" id="ProtNLM"/>
    </source>
</evidence>
<organism evidence="2 3">
    <name type="scientific">Undibacterium terreum</name>
    <dbReference type="NCBI Taxonomy" id="1224302"/>
    <lineage>
        <taxon>Bacteria</taxon>
        <taxon>Pseudomonadati</taxon>
        <taxon>Pseudomonadota</taxon>
        <taxon>Betaproteobacteria</taxon>
        <taxon>Burkholderiales</taxon>
        <taxon>Oxalobacteraceae</taxon>
        <taxon>Undibacterium</taxon>
    </lineage>
</organism>
<accession>A0A916UN87</accession>
<dbReference type="InterPro" id="IPR009937">
    <property type="entry name" value="Phage_holin_3_6"/>
</dbReference>
<keyword evidence="1" id="KW-1133">Transmembrane helix</keyword>
<feature type="transmembrane region" description="Helical" evidence="1">
    <location>
        <begin position="39"/>
        <end position="65"/>
    </location>
</feature>
<dbReference type="Pfam" id="PF07332">
    <property type="entry name" value="Phage_holin_3_6"/>
    <property type="match status" value="1"/>
</dbReference>
<evidence type="ECO:0000313" key="3">
    <source>
        <dbReference type="Proteomes" id="UP000637423"/>
    </source>
</evidence>
<keyword evidence="3" id="KW-1185">Reference proteome</keyword>
<dbReference type="RefSeq" id="WP_188566662.1">
    <property type="nucleotide sequence ID" value="NZ_BMED01000002.1"/>
</dbReference>
<dbReference type="EMBL" id="BMED01000002">
    <property type="protein sequence ID" value="GGC79478.1"/>
    <property type="molecule type" value="Genomic_DNA"/>
</dbReference>
<evidence type="ECO:0000313" key="2">
    <source>
        <dbReference type="EMBL" id="GGC79478.1"/>
    </source>
</evidence>